<gene>
    <name evidence="15" type="ORF">LZ495_35130</name>
</gene>
<organism evidence="15 16">
    <name type="scientific">Yinghuangia soli</name>
    <dbReference type="NCBI Taxonomy" id="2908204"/>
    <lineage>
        <taxon>Bacteria</taxon>
        <taxon>Bacillati</taxon>
        <taxon>Actinomycetota</taxon>
        <taxon>Actinomycetes</taxon>
        <taxon>Kitasatosporales</taxon>
        <taxon>Streptomycetaceae</taxon>
        <taxon>Yinghuangia</taxon>
    </lineage>
</organism>
<evidence type="ECO:0000256" key="2">
    <source>
        <dbReference type="ARBA" id="ARBA00006920"/>
    </source>
</evidence>
<keyword evidence="7" id="KW-0630">Potassium</keyword>
<evidence type="ECO:0000256" key="7">
    <source>
        <dbReference type="ARBA" id="ARBA00022958"/>
    </source>
</evidence>
<feature type="transmembrane region" description="Helical" evidence="14">
    <location>
        <begin position="33"/>
        <end position="52"/>
    </location>
</feature>
<sequence length="227" mass="24460">MTEVPDSPQRHSPQHRGAPPETARALDRYGGPARLLALSDGVFAIAMTLLVLDITVPPGLDPAAFRDALRDLPPKLGAYALSFAIIAAFWRDHNRHLRHLRAVDGVLMHVTLLGLGLIALLPFPTTLLSEYGGRPQSVAFYAAAVAAMDGTQIALLVVRLRRPWLNAVPLDPRAVRADIADAAATAVVFTASIPLTYAIGPQAIWSWVLLLPLKFFTGRRQRAAGTG</sequence>
<dbReference type="GO" id="GO:0005267">
    <property type="term" value="F:potassium channel activity"/>
    <property type="evidence" value="ECO:0007669"/>
    <property type="project" value="UniProtKB-KW"/>
</dbReference>
<evidence type="ECO:0000256" key="8">
    <source>
        <dbReference type="ARBA" id="ARBA00022989"/>
    </source>
</evidence>
<evidence type="ECO:0000256" key="10">
    <source>
        <dbReference type="ARBA" id="ARBA00023136"/>
    </source>
</evidence>
<evidence type="ECO:0000256" key="13">
    <source>
        <dbReference type="SAM" id="MobiDB-lite"/>
    </source>
</evidence>
<proteinExistence type="inferred from homology"/>
<evidence type="ECO:0000313" key="15">
    <source>
        <dbReference type="EMBL" id="MCF2532422.1"/>
    </source>
</evidence>
<dbReference type="PANTHER" id="PTHR31462">
    <property type="entry name" value="ENDOSOMAL/LYSOSOMAL POTASSIUM CHANNEL TMEM175"/>
    <property type="match status" value="1"/>
</dbReference>
<evidence type="ECO:0000256" key="1">
    <source>
        <dbReference type="ARBA" id="ARBA00004141"/>
    </source>
</evidence>
<evidence type="ECO:0000256" key="3">
    <source>
        <dbReference type="ARBA" id="ARBA00022448"/>
    </source>
</evidence>
<keyword evidence="3" id="KW-0813">Transport</keyword>
<dbReference type="InterPro" id="IPR010617">
    <property type="entry name" value="TMEM175-like"/>
</dbReference>
<dbReference type="Pfam" id="PF06736">
    <property type="entry name" value="TMEM175"/>
    <property type="match status" value="1"/>
</dbReference>
<feature type="transmembrane region" description="Helical" evidence="14">
    <location>
        <begin position="72"/>
        <end position="90"/>
    </location>
</feature>
<protein>
    <submittedName>
        <fullName evidence="15">DUF1211 domain-containing protein</fullName>
    </submittedName>
</protein>
<dbReference type="AlphaFoldDB" id="A0AA41Q909"/>
<dbReference type="GO" id="GO:0016020">
    <property type="term" value="C:membrane"/>
    <property type="evidence" value="ECO:0007669"/>
    <property type="project" value="UniProtKB-SubCell"/>
</dbReference>
<dbReference type="PANTHER" id="PTHR31462:SF5">
    <property type="entry name" value="ENDOSOMAL_LYSOSOMAL PROTON CHANNEL TMEM175"/>
    <property type="match status" value="1"/>
</dbReference>
<comment type="caution">
    <text evidence="15">The sequence shown here is derived from an EMBL/GenBank/DDBJ whole genome shotgun (WGS) entry which is preliminary data.</text>
</comment>
<evidence type="ECO:0000256" key="9">
    <source>
        <dbReference type="ARBA" id="ARBA00023065"/>
    </source>
</evidence>
<feature type="transmembrane region" description="Helical" evidence="14">
    <location>
        <begin position="138"/>
        <end position="158"/>
    </location>
</feature>
<keyword evidence="16" id="KW-1185">Reference proteome</keyword>
<evidence type="ECO:0000256" key="11">
    <source>
        <dbReference type="ARBA" id="ARBA00023303"/>
    </source>
</evidence>
<keyword evidence="6" id="KW-0631">Potassium channel</keyword>
<feature type="transmembrane region" description="Helical" evidence="14">
    <location>
        <begin position="102"/>
        <end position="123"/>
    </location>
</feature>
<keyword evidence="4" id="KW-0633">Potassium transport</keyword>
<name>A0AA41Q909_9ACTN</name>
<evidence type="ECO:0000256" key="12">
    <source>
        <dbReference type="ARBA" id="ARBA00034430"/>
    </source>
</evidence>
<keyword evidence="9" id="KW-0406">Ion transport</keyword>
<comment type="catalytic activity">
    <reaction evidence="12">
        <text>K(+)(in) = K(+)(out)</text>
        <dbReference type="Rhea" id="RHEA:29463"/>
        <dbReference type="ChEBI" id="CHEBI:29103"/>
    </reaction>
</comment>
<dbReference type="GO" id="GO:0015252">
    <property type="term" value="F:proton channel activity"/>
    <property type="evidence" value="ECO:0007669"/>
    <property type="project" value="InterPro"/>
</dbReference>
<keyword evidence="10 14" id="KW-0472">Membrane</keyword>
<dbReference type="Proteomes" id="UP001165378">
    <property type="component" value="Unassembled WGS sequence"/>
</dbReference>
<keyword evidence="5 14" id="KW-0812">Transmembrane</keyword>
<feature type="transmembrane region" description="Helical" evidence="14">
    <location>
        <begin position="179"/>
        <end position="200"/>
    </location>
</feature>
<accession>A0AA41Q909</accession>
<dbReference type="EMBL" id="JAKFHA010000033">
    <property type="protein sequence ID" value="MCF2532422.1"/>
    <property type="molecule type" value="Genomic_DNA"/>
</dbReference>
<evidence type="ECO:0000256" key="6">
    <source>
        <dbReference type="ARBA" id="ARBA00022826"/>
    </source>
</evidence>
<keyword evidence="11" id="KW-0407">Ion channel</keyword>
<evidence type="ECO:0000256" key="14">
    <source>
        <dbReference type="SAM" id="Phobius"/>
    </source>
</evidence>
<keyword evidence="8 14" id="KW-1133">Transmembrane helix</keyword>
<comment type="similarity">
    <text evidence="2">Belongs to the TMEM175 family.</text>
</comment>
<feature type="region of interest" description="Disordered" evidence="13">
    <location>
        <begin position="1"/>
        <end position="24"/>
    </location>
</feature>
<comment type="subcellular location">
    <subcellularLocation>
        <location evidence="1">Membrane</location>
        <topology evidence="1">Multi-pass membrane protein</topology>
    </subcellularLocation>
</comment>
<dbReference type="RefSeq" id="WP_235057200.1">
    <property type="nucleotide sequence ID" value="NZ_JAKFHA010000033.1"/>
</dbReference>
<reference evidence="15" key="1">
    <citation type="submission" date="2022-01" db="EMBL/GenBank/DDBJ databases">
        <title>Genome-Based Taxonomic Classification of the Phylum Actinobacteria.</title>
        <authorList>
            <person name="Gao Y."/>
        </authorList>
    </citation>
    <scope>NUCLEOTIDE SEQUENCE</scope>
    <source>
        <strain evidence="15">KLBMP 8922</strain>
    </source>
</reference>
<evidence type="ECO:0000313" key="16">
    <source>
        <dbReference type="Proteomes" id="UP001165378"/>
    </source>
</evidence>
<evidence type="ECO:0000256" key="4">
    <source>
        <dbReference type="ARBA" id="ARBA00022538"/>
    </source>
</evidence>
<evidence type="ECO:0000256" key="5">
    <source>
        <dbReference type="ARBA" id="ARBA00022692"/>
    </source>
</evidence>